<dbReference type="EMBL" id="FNAI01000019">
    <property type="protein sequence ID" value="SDF51997.1"/>
    <property type="molecule type" value="Genomic_DNA"/>
</dbReference>
<feature type="domain" description="DUF218" evidence="2">
    <location>
        <begin position="253"/>
        <end position="396"/>
    </location>
</feature>
<dbReference type="AlphaFoldDB" id="A0A1G7LR61"/>
<dbReference type="Pfam" id="PF02698">
    <property type="entry name" value="DUF218"/>
    <property type="match status" value="1"/>
</dbReference>
<evidence type="ECO:0000256" key="1">
    <source>
        <dbReference type="SAM" id="SignalP"/>
    </source>
</evidence>
<dbReference type="OrthoDB" id="1092058at2"/>
<evidence type="ECO:0000313" key="3">
    <source>
        <dbReference type="EMBL" id="SDF51997.1"/>
    </source>
</evidence>
<gene>
    <name evidence="3" type="ORF">SAMN05216464_11978</name>
</gene>
<feature type="chain" id="PRO_5011764058" evidence="1">
    <location>
        <begin position="22"/>
        <end position="414"/>
    </location>
</feature>
<keyword evidence="1" id="KW-0732">Signal</keyword>
<dbReference type="CDD" id="cd06259">
    <property type="entry name" value="YdcF-like"/>
    <property type="match status" value="1"/>
</dbReference>
<keyword evidence="4" id="KW-1185">Reference proteome</keyword>
<protein>
    <submittedName>
        <fullName evidence="3">DUF218 domain-containing protein</fullName>
    </submittedName>
</protein>
<evidence type="ECO:0000313" key="4">
    <source>
        <dbReference type="Proteomes" id="UP000199072"/>
    </source>
</evidence>
<reference evidence="3 4" key="1">
    <citation type="submission" date="2016-10" db="EMBL/GenBank/DDBJ databases">
        <authorList>
            <person name="de Groot N.N."/>
        </authorList>
    </citation>
    <scope>NUCLEOTIDE SEQUENCE [LARGE SCALE GENOMIC DNA]</scope>
    <source>
        <strain evidence="3 4">47C3B</strain>
    </source>
</reference>
<dbReference type="InterPro" id="IPR003848">
    <property type="entry name" value="DUF218"/>
</dbReference>
<evidence type="ECO:0000259" key="2">
    <source>
        <dbReference type="Pfam" id="PF02698"/>
    </source>
</evidence>
<proteinExistence type="predicted"/>
<organism evidence="3 4">
    <name type="scientific">Mucilaginibacter pineti</name>
    <dbReference type="NCBI Taxonomy" id="1391627"/>
    <lineage>
        <taxon>Bacteria</taxon>
        <taxon>Pseudomonadati</taxon>
        <taxon>Bacteroidota</taxon>
        <taxon>Sphingobacteriia</taxon>
        <taxon>Sphingobacteriales</taxon>
        <taxon>Sphingobacteriaceae</taxon>
        <taxon>Mucilaginibacter</taxon>
    </lineage>
</organism>
<accession>A0A1G7LR61</accession>
<sequence length="414" mass="45700">MDARKYFVALLVVFCRLCAGAQPQVGYQPIGKNFVQAKNYYLLTLLQNYKPASVLIAHDPVLIKLTKTKLAAIQNTLTTCNDVACYTNAIKFNPDEIKAAAERLTALYADDNALGTLVKKHLIPSGAYGEYENLTPAMLLAKAFEQDATAVNYTIDVYAGGRKPNYPAVDSISFNVRDAGYIKVIHDGAVGLTTDKDNSKLFFLPAMNYALHCLQINGRNDAANDEPMTLKANKEAYKRIKNTNWNKYKYTLILVPGEGPELPGVAISAGSIARCRGAAAKCKEGMAPFIMVSGGKVHPYKTPYCEADEMKRFMIDSLHVPADVILVDPHARHTTTNLRNCARLIFRYGIPVAKPFITSTDKSQSTYISGMADRCLQELHYVPYTLGKRLSPTEQEFYPLAASLQINPVEPLDP</sequence>
<name>A0A1G7LR61_9SPHI</name>
<dbReference type="RefSeq" id="WP_091156013.1">
    <property type="nucleotide sequence ID" value="NZ_FNAI01000019.1"/>
</dbReference>
<feature type="signal peptide" evidence="1">
    <location>
        <begin position="1"/>
        <end position="21"/>
    </location>
</feature>
<dbReference type="STRING" id="1391627.SAMN05216464_11978"/>
<dbReference type="Proteomes" id="UP000199072">
    <property type="component" value="Unassembled WGS sequence"/>
</dbReference>